<dbReference type="PATRIC" id="fig|1423749.3.peg.297"/>
<dbReference type="PROSITE" id="PS50928">
    <property type="entry name" value="ABC_TM1"/>
    <property type="match status" value="1"/>
</dbReference>
<feature type="transmembrane region" description="Helical" evidence="8">
    <location>
        <begin position="181"/>
        <end position="202"/>
    </location>
</feature>
<evidence type="ECO:0000256" key="7">
    <source>
        <dbReference type="ARBA" id="ARBA00023136"/>
    </source>
</evidence>
<dbReference type="Proteomes" id="UP000051739">
    <property type="component" value="Unassembled WGS sequence"/>
</dbReference>
<sequence length="291" mass="31090">MKKMQVDRLMTGIILFGAGLAGLLIISLIGYILVSGVESLSWRFITTVSSSFSAGGGVRDQIFNSLYLVVLTMMLALPVSLGGAIYLNEYAKGSRLAAGLRMLIDALSSLPSIVVGLFGYLVLVVQLHLGFSLLAGAVVLTIINLPILTRSIEQALINVPDLQRQAGLGLGMSQWKVITKIVLPMAIPEIVSGAILAIGRIFGEAAALIYTAGQSSINISYSDWNPFSPTSFLNPMRPAETLAVHIWKLNTEGLVPDAISVSAGAAVVLIILIVVFNLLARWLGKWLANRM</sequence>
<dbReference type="GO" id="GO:0035435">
    <property type="term" value="P:phosphate ion transmembrane transport"/>
    <property type="evidence" value="ECO:0007669"/>
    <property type="project" value="InterPro"/>
</dbReference>
<keyword evidence="4 8" id="KW-1003">Cell membrane</keyword>
<feature type="transmembrane region" description="Helical" evidence="8">
    <location>
        <begin position="66"/>
        <end position="87"/>
    </location>
</feature>
<feature type="transmembrane region" description="Helical" evidence="8">
    <location>
        <begin position="12"/>
        <end position="34"/>
    </location>
</feature>
<dbReference type="SUPFAM" id="SSF161098">
    <property type="entry name" value="MetI-like"/>
    <property type="match status" value="1"/>
</dbReference>
<proteinExistence type="inferred from homology"/>
<name>A0A0R1VGU4_9LACO</name>
<protein>
    <recommendedName>
        <fullName evidence="8">Phosphate transport system permease protein PstA</fullName>
    </recommendedName>
</protein>
<dbReference type="EMBL" id="AZFN01000012">
    <property type="protein sequence ID" value="KRM02326.1"/>
    <property type="molecule type" value="Genomic_DNA"/>
</dbReference>
<dbReference type="NCBIfam" id="TIGR00974">
    <property type="entry name" value="3a0107s02c"/>
    <property type="match status" value="1"/>
</dbReference>
<comment type="subcellular location">
    <subcellularLocation>
        <location evidence="1 8">Cell membrane</location>
        <topology evidence="1 8">Multi-pass membrane protein</topology>
    </subcellularLocation>
</comment>
<evidence type="ECO:0000256" key="6">
    <source>
        <dbReference type="ARBA" id="ARBA00022989"/>
    </source>
</evidence>
<accession>A0A0R1VGU4</accession>
<evidence type="ECO:0000313" key="10">
    <source>
        <dbReference type="EMBL" id="KRM02326.1"/>
    </source>
</evidence>
<feature type="transmembrane region" description="Helical" evidence="8">
    <location>
        <begin position="99"/>
        <end position="123"/>
    </location>
</feature>
<keyword evidence="3" id="KW-0813">Transport</keyword>
<feature type="transmembrane region" description="Helical" evidence="8">
    <location>
        <begin position="129"/>
        <end position="148"/>
    </location>
</feature>
<organism evidence="10 11">
    <name type="scientific">Limosilactobacillus gastricus DSM 16045</name>
    <dbReference type="NCBI Taxonomy" id="1423749"/>
    <lineage>
        <taxon>Bacteria</taxon>
        <taxon>Bacillati</taxon>
        <taxon>Bacillota</taxon>
        <taxon>Bacilli</taxon>
        <taxon>Lactobacillales</taxon>
        <taxon>Lactobacillaceae</taxon>
        <taxon>Limosilactobacillus</taxon>
    </lineage>
</organism>
<dbReference type="InterPro" id="IPR035906">
    <property type="entry name" value="MetI-like_sf"/>
</dbReference>
<feature type="domain" description="ABC transmembrane type-1" evidence="9">
    <location>
        <begin position="62"/>
        <end position="280"/>
    </location>
</feature>
<keyword evidence="6 8" id="KW-1133">Transmembrane helix</keyword>
<dbReference type="CDD" id="cd06261">
    <property type="entry name" value="TM_PBP2"/>
    <property type="match status" value="1"/>
</dbReference>
<keyword evidence="7 8" id="KW-0472">Membrane</keyword>
<dbReference type="Pfam" id="PF00528">
    <property type="entry name" value="BPD_transp_1"/>
    <property type="match status" value="1"/>
</dbReference>
<evidence type="ECO:0000256" key="4">
    <source>
        <dbReference type="ARBA" id="ARBA00022475"/>
    </source>
</evidence>
<dbReference type="PANTHER" id="PTHR43470:SF4">
    <property type="entry name" value="ABC TRANSPORTER PERMEASE PROTEIN YQGI-RELATED"/>
    <property type="match status" value="1"/>
</dbReference>
<feature type="transmembrane region" description="Helical" evidence="8">
    <location>
        <begin position="258"/>
        <end position="280"/>
    </location>
</feature>
<evidence type="ECO:0000259" key="9">
    <source>
        <dbReference type="PROSITE" id="PS50928"/>
    </source>
</evidence>
<dbReference type="AlphaFoldDB" id="A0A0R1VGU4"/>
<keyword evidence="11" id="KW-1185">Reference proteome</keyword>
<gene>
    <name evidence="10" type="ORF">FC60_GL000296</name>
</gene>
<evidence type="ECO:0000256" key="2">
    <source>
        <dbReference type="ARBA" id="ARBA00007069"/>
    </source>
</evidence>
<evidence type="ECO:0000256" key="1">
    <source>
        <dbReference type="ARBA" id="ARBA00004651"/>
    </source>
</evidence>
<reference evidence="10 11" key="1">
    <citation type="journal article" date="2015" name="Genome Announc.">
        <title>Expanding the biotechnology potential of lactobacilli through comparative genomics of 213 strains and associated genera.</title>
        <authorList>
            <person name="Sun Z."/>
            <person name="Harris H.M."/>
            <person name="McCann A."/>
            <person name="Guo C."/>
            <person name="Argimon S."/>
            <person name="Zhang W."/>
            <person name="Yang X."/>
            <person name="Jeffery I.B."/>
            <person name="Cooney J.C."/>
            <person name="Kagawa T.F."/>
            <person name="Liu W."/>
            <person name="Song Y."/>
            <person name="Salvetti E."/>
            <person name="Wrobel A."/>
            <person name="Rasinkangas P."/>
            <person name="Parkhill J."/>
            <person name="Rea M.C."/>
            <person name="O'Sullivan O."/>
            <person name="Ritari J."/>
            <person name="Douillard F.P."/>
            <person name="Paul Ross R."/>
            <person name="Yang R."/>
            <person name="Briner A.E."/>
            <person name="Felis G.E."/>
            <person name="de Vos W.M."/>
            <person name="Barrangou R."/>
            <person name="Klaenhammer T.R."/>
            <person name="Caufield P.W."/>
            <person name="Cui Y."/>
            <person name="Zhang H."/>
            <person name="O'Toole P.W."/>
        </authorList>
    </citation>
    <scope>NUCLEOTIDE SEQUENCE [LARGE SCALE GENOMIC DNA]</scope>
    <source>
        <strain evidence="10 11">DSM 16045</strain>
    </source>
</reference>
<evidence type="ECO:0000256" key="3">
    <source>
        <dbReference type="ARBA" id="ARBA00022448"/>
    </source>
</evidence>
<evidence type="ECO:0000313" key="11">
    <source>
        <dbReference type="Proteomes" id="UP000051739"/>
    </source>
</evidence>
<keyword evidence="5 8" id="KW-0812">Transmembrane</keyword>
<dbReference type="GO" id="GO:0005886">
    <property type="term" value="C:plasma membrane"/>
    <property type="evidence" value="ECO:0007669"/>
    <property type="project" value="UniProtKB-SubCell"/>
</dbReference>
<dbReference type="GO" id="GO:0005315">
    <property type="term" value="F:phosphate transmembrane transporter activity"/>
    <property type="evidence" value="ECO:0007669"/>
    <property type="project" value="InterPro"/>
</dbReference>
<dbReference type="PANTHER" id="PTHR43470">
    <property type="entry name" value="PHOSPHATE TRANSPORT SYSTEM PERMEASE PROTEIN PSTA-RELATED"/>
    <property type="match status" value="1"/>
</dbReference>
<evidence type="ECO:0000256" key="8">
    <source>
        <dbReference type="RuleBase" id="RU363043"/>
    </source>
</evidence>
<evidence type="ECO:0000256" key="5">
    <source>
        <dbReference type="ARBA" id="ARBA00022692"/>
    </source>
</evidence>
<dbReference type="RefSeq" id="WP_056937360.1">
    <property type="nucleotide sequence ID" value="NZ_AZFN01000012.1"/>
</dbReference>
<comment type="caution">
    <text evidence="10">The sequence shown here is derived from an EMBL/GenBank/DDBJ whole genome shotgun (WGS) entry which is preliminary data.</text>
</comment>
<dbReference type="Gene3D" id="1.10.3720.10">
    <property type="entry name" value="MetI-like"/>
    <property type="match status" value="1"/>
</dbReference>
<comment type="similarity">
    <text evidence="2 8">Belongs to the binding-protein-dependent transport system permease family. CysTW subfamily.</text>
</comment>
<dbReference type="InterPro" id="IPR005672">
    <property type="entry name" value="Phosphate_PstA"/>
</dbReference>
<dbReference type="InterPro" id="IPR000515">
    <property type="entry name" value="MetI-like"/>
</dbReference>